<dbReference type="GeneID" id="98290648"/>
<dbReference type="EMBL" id="CP104395">
    <property type="protein sequence ID" value="WEL19610.1"/>
    <property type="molecule type" value="Genomic_DNA"/>
</dbReference>
<gene>
    <name evidence="1" type="ORF">SVXNc_0594</name>
</gene>
<name>A0ABY8CFV6_9ARCH</name>
<reference evidence="1 2" key="1">
    <citation type="submission" date="2022-09" db="EMBL/GenBank/DDBJ databases">
        <title>Xylan utilization by haloarchaea-nanohaloarchaea associations.</title>
        <authorList>
            <person name="Yakimov M."/>
        </authorList>
    </citation>
    <scope>NUCLEOTIDE SEQUENCE [LARGE SCALE GENOMIC DNA]</scope>
    <source>
        <strain evidence="1 2">SVXNc</strain>
    </source>
</reference>
<organism evidence="1 2">
    <name type="scientific">Candidatus Nanohalococcus occultus</name>
    <dbReference type="NCBI Taxonomy" id="2978047"/>
    <lineage>
        <taxon>Archaea</taxon>
        <taxon>Candidatus Nanohalarchaeota</taxon>
        <taxon>Candidatus Nanohalarchaeota incertae sedis</taxon>
        <taxon>Candidatus Nanohalococcus</taxon>
    </lineage>
</organism>
<evidence type="ECO:0000313" key="1">
    <source>
        <dbReference type="EMBL" id="WEL19610.1"/>
    </source>
</evidence>
<dbReference type="RefSeq" id="WP_347721449.1">
    <property type="nucleotide sequence ID" value="NZ_CP104395.1"/>
</dbReference>
<accession>A0ABY8CFV6</accession>
<proteinExistence type="predicted"/>
<dbReference type="Proteomes" id="UP001218034">
    <property type="component" value="Chromosome"/>
</dbReference>
<protein>
    <submittedName>
        <fullName evidence="1">Uncharacterized protein</fullName>
    </submittedName>
</protein>
<evidence type="ECO:0000313" key="2">
    <source>
        <dbReference type="Proteomes" id="UP001218034"/>
    </source>
</evidence>
<keyword evidence="2" id="KW-1185">Reference proteome</keyword>
<sequence>MTKPRILQKQPYTDWMLYDRETDKLKIGAAKTQKQAIKKALSLGVVPRKTEDIRPMEGGYRLTLMTEQEFQEFMDSLS</sequence>